<dbReference type="InterPro" id="IPR052953">
    <property type="entry name" value="Ser-rich/MCO-related"/>
</dbReference>
<dbReference type="PANTHER" id="PTHR34883:SF8">
    <property type="entry name" value="EXTRACELLULAR SERINE-RICH PROTEIN (AFU_ORTHOLOGUE AFUA_6G00670)"/>
    <property type="match status" value="1"/>
</dbReference>
<dbReference type="Gene3D" id="2.60.40.420">
    <property type="entry name" value="Cupredoxins - blue copper proteins"/>
    <property type="match status" value="1"/>
</dbReference>
<gene>
    <name evidence="4" type="ORF">LY79DRAFT_503049</name>
</gene>
<keyword evidence="3" id="KW-0732">Signal</keyword>
<dbReference type="AlphaFoldDB" id="A0AAD8QD76"/>
<evidence type="ECO:0000256" key="3">
    <source>
        <dbReference type="SAM" id="SignalP"/>
    </source>
</evidence>
<comment type="caution">
    <text evidence="4">The sequence shown here is derived from an EMBL/GenBank/DDBJ whole genome shotgun (WGS) entry which is preliminary data.</text>
</comment>
<evidence type="ECO:0000313" key="4">
    <source>
        <dbReference type="EMBL" id="KAK1600205.1"/>
    </source>
</evidence>
<dbReference type="RefSeq" id="XP_060420701.1">
    <property type="nucleotide sequence ID" value="XM_060553372.1"/>
</dbReference>
<dbReference type="InterPro" id="IPR008972">
    <property type="entry name" value="Cupredoxin"/>
</dbReference>
<keyword evidence="2" id="KW-0472">Membrane</keyword>
<organism evidence="4 5">
    <name type="scientific">Colletotrichum navitas</name>
    <dbReference type="NCBI Taxonomy" id="681940"/>
    <lineage>
        <taxon>Eukaryota</taxon>
        <taxon>Fungi</taxon>
        <taxon>Dikarya</taxon>
        <taxon>Ascomycota</taxon>
        <taxon>Pezizomycotina</taxon>
        <taxon>Sordariomycetes</taxon>
        <taxon>Hypocreomycetidae</taxon>
        <taxon>Glomerellales</taxon>
        <taxon>Glomerellaceae</taxon>
        <taxon>Colletotrichum</taxon>
        <taxon>Colletotrichum graminicola species complex</taxon>
    </lineage>
</organism>
<feature type="region of interest" description="Disordered" evidence="1">
    <location>
        <begin position="360"/>
        <end position="394"/>
    </location>
</feature>
<feature type="region of interest" description="Disordered" evidence="1">
    <location>
        <begin position="266"/>
        <end position="343"/>
    </location>
</feature>
<dbReference type="SUPFAM" id="SSF49503">
    <property type="entry name" value="Cupredoxins"/>
    <property type="match status" value="1"/>
</dbReference>
<dbReference type="PANTHER" id="PTHR34883">
    <property type="entry name" value="SERINE-RICH PROTEIN, PUTATIVE-RELATED-RELATED"/>
    <property type="match status" value="1"/>
</dbReference>
<dbReference type="Proteomes" id="UP001230504">
    <property type="component" value="Unassembled WGS sequence"/>
</dbReference>
<feature type="compositionally biased region" description="Polar residues" evidence="1">
    <location>
        <begin position="360"/>
        <end position="371"/>
    </location>
</feature>
<name>A0AAD8QD76_9PEZI</name>
<proteinExistence type="predicted"/>
<evidence type="ECO:0000313" key="5">
    <source>
        <dbReference type="Proteomes" id="UP001230504"/>
    </source>
</evidence>
<feature type="region of interest" description="Disordered" evidence="1">
    <location>
        <begin position="197"/>
        <end position="219"/>
    </location>
</feature>
<feature type="chain" id="PRO_5042280252" evidence="3">
    <location>
        <begin position="19"/>
        <end position="419"/>
    </location>
</feature>
<sequence length="419" mass="44592">MVRSSVYGVAALAILVKAQSPVTPTPFLTTTTTPNAGSTTTLNARAETTTTSMGNTSTGNASTTAAETHTIAVGVSGFSFTPSKVDANVGDTIEWLFYPDGHSVIRSAFGFPCTPYEYVEIGRQGFYSGNTSVKAITNDMPRFRVLVNNTDPIFFYCGAPGSCYKEKMIGVVNENSSQTLANQLEAALTLTTQIIPGEPFPVESDGPNPTSSSGSDNGNSSVITYHAGLSVGQVAGIVMGSLAFLLLGGTLVYMCGRQSAIDRTYRRASNRQEPPPNPPQPEISEPPVTDINEPARSKTPTVPDWRGSHYSSFSGGPYRDTAGVSEMTSPRLRGGFSHPTEGMQTYYDSRISSITQSSMVEAPNNQSTSSPIPAPLSGSKARPAELPTYGEPGHSPYPQLGWRFSFAGRESVYRLSKEG</sequence>
<evidence type="ECO:0000256" key="2">
    <source>
        <dbReference type="SAM" id="Phobius"/>
    </source>
</evidence>
<protein>
    <submittedName>
        <fullName evidence="4">Extracellular serine-rich protein</fullName>
    </submittedName>
</protein>
<feature type="transmembrane region" description="Helical" evidence="2">
    <location>
        <begin position="234"/>
        <end position="256"/>
    </location>
</feature>
<evidence type="ECO:0000256" key="1">
    <source>
        <dbReference type="SAM" id="MobiDB-lite"/>
    </source>
</evidence>
<accession>A0AAD8QD76</accession>
<dbReference type="CDD" id="cd12087">
    <property type="entry name" value="TM_EGFR-like"/>
    <property type="match status" value="1"/>
</dbReference>
<feature type="compositionally biased region" description="Low complexity" evidence="1">
    <location>
        <begin position="204"/>
        <end position="219"/>
    </location>
</feature>
<keyword evidence="2" id="KW-0812">Transmembrane</keyword>
<dbReference type="GeneID" id="85437612"/>
<feature type="signal peptide" evidence="3">
    <location>
        <begin position="1"/>
        <end position="18"/>
    </location>
</feature>
<dbReference type="EMBL" id="JAHLJV010000001">
    <property type="protein sequence ID" value="KAK1600205.1"/>
    <property type="molecule type" value="Genomic_DNA"/>
</dbReference>
<keyword evidence="5" id="KW-1185">Reference proteome</keyword>
<reference evidence="4" key="1">
    <citation type="submission" date="2021-06" db="EMBL/GenBank/DDBJ databases">
        <title>Comparative genomics, transcriptomics and evolutionary studies reveal genomic signatures of adaptation to plant cell wall in hemibiotrophic fungi.</title>
        <authorList>
            <consortium name="DOE Joint Genome Institute"/>
            <person name="Baroncelli R."/>
            <person name="Diaz J.F."/>
            <person name="Benocci T."/>
            <person name="Peng M."/>
            <person name="Battaglia E."/>
            <person name="Haridas S."/>
            <person name="Andreopoulos W."/>
            <person name="Labutti K."/>
            <person name="Pangilinan J."/>
            <person name="Floch G.L."/>
            <person name="Makela M.R."/>
            <person name="Henrissat B."/>
            <person name="Grigoriev I.V."/>
            <person name="Crouch J.A."/>
            <person name="De Vries R.P."/>
            <person name="Sukno S.A."/>
            <person name="Thon M.R."/>
        </authorList>
    </citation>
    <scope>NUCLEOTIDE SEQUENCE</scope>
    <source>
        <strain evidence="4">CBS 125086</strain>
    </source>
</reference>
<keyword evidence="2" id="KW-1133">Transmembrane helix</keyword>